<keyword evidence="1" id="KW-0812">Transmembrane</keyword>
<dbReference type="GO" id="GO:0004930">
    <property type="term" value="F:G protein-coupled receptor activity"/>
    <property type="evidence" value="ECO:0007669"/>
    <property type="project" value="InterPro"/>
</dbReference>
<organism evidence="2 3">
    <name type="scientific">Trichoplax adhaerens</name>
    <name type="common">Trichoplax reptans</name>
    <dbReference type="NCBI Taxonomy" id="10228"/>
    <lineage>
        <taxon>Eukaryota</taxon>
        <taxon>Metazoa</taxon>
        <taxon>Placozoa</taxon>
        <taxon>Uniplacotomia</taxon>
        <taxon>Trichoplacea</taxon>
        <taxon>Trichoplacidae</taxon>
        <taxon>Trichoplax</taxon>
    </lineage>
</organism>
<evidence type="ECO:0008006" key="4">
    <source>
        <dbReference type="Google" id="ProtNLM"/>
    </source>
</evidence>
<evidence type="ECO:0000313" key="3">
    <source>
        <dbReference type="Proteomes" id="UP000009022"/>
    </source>
</evidence>
<dbReference type="HOGENOM" id="CLU_053538_0_0_1"/>
<feature type="transmembrane region" description="Helical" evidence="1">
    <location>
        <begin position="188"/>
        <end position="211"/>
    </location>
</feature>
<evidence type="ECO:0000256" key="1">
    <source>
        <dbReference type="SAM" id="Phobius"/>
    </source>
</evidence>
<dbReference type="SUPFAM" id="SSF81321">
    <property type="entry name" value="Family A G protein-coupled receptor-like"/>
    <property type="match status" value="1"/>
</dbReference>
<accession>B3S6B9</accession>
<name>B3S6B9_TRIAD</name>
<dbReference type="Pfam" id="PF02101">
    <property type="entry name" value="Ocular_alb"/>
    <property type="match status" value="1"/>
</dbReference>
<dbReference type="InterPro" id="IPR001414">
    <property type="entry name" value="GPR143"/>
</dbReference>
<dbReference type="EMBL" id="DS985252">
    <property type="protein sequence ID" value="EDV21596.1"/>
    <property type="molecule type" value="Genomic_DNA"/>
</dbReference>
<dbReference type="AlphaFoldDB" id="B3S6B9"/>
<evidence type="ECO:0000313" key="2">
    <source>
        <dbReference type="EMBL" id="EDV21596.1"/>
    </source>
</evidence>
<dbReference type="GeneID" id="6756957"/>
<dbReference type="GO" id="GO:0016020">
    <property type="term" value="C:membrane"/>
    <property type="evidence" value="ECO:0007669"/>
    <property type="project" value="InterPro"/>
</dbReference>
<dbReference type="Proteomes" id="UP000009022">
    <property type="component" value="Unassembled WGS sequence"/>
</dbReference>
<dbReference type="Gene3D" id="1.20.1070.10">
    <property type="entry name" value="Rhodopsin 7-helix transmembrane proteins"/>
    <property type="match status" value="1"/>
</dbReference>
<feature type="transmembrane region" description="Helical" evidence="1">
    <location>
        <begin position="104"/>
        <end position="125"/>
    </location>
</feature>
<dbReference type="GO" id="GO:0035240">
    <property type="term" value="F:dopamine binding"/>
    <property type="evidence" value="ECO:0007669"/>
    <property type="project" value="InterPro"/>
</dbReference>
<keyword evidence="1" id="KW-1133">Transmembrane helix</keyword>
<dbReference type="KEGG" id="tad:TRIADDRAFT_59750"/>
<feature type="transmembrane region" description="Helical" evidence="1">
    <location>
        <begin position="237"/>
        <end position="258"/>
    </location>
</feature>
<keyword evidence="3" id="KW-1185">Reference proteome</keyword>
<feature type="transmembrane region" description="Helical" evidence="1">
    <location>
        <begin position="145"/>
        <end position="167"/>
    </location>
</feature>
<protein>
    <recommendedName>
        <fullName evidence="4">G-protein coupled receptors family 2 profile 2 domain-containing protein</fullName>
    </recommendedName>
</protein>
<dbReference type="CTD" id="6756957"/>
<dbReference type="InParanoid" id="B3S6B9"/>
<dbReference type="OMA" id="MILARIW"/>
<dbReference type="PhylomeDB" id="B3S6B9"/>
<dbReference type="PANTHER" id="PTHR15177:SF2">
    <property type="entry name" value="G-PROTEIN COUPLED RECEPTOR 143"/>
    <property type="match status" value="1"/>
</dbReference>
<dbReference type="OrthoDB" id="10069455at2759"/>
<dbReference type="STRING" id="10228.B3S6B9"/>
<sequence length="285" mass="32662">MSSVQLALFCCANSSLKTDDLINFYPFAYNGLCAGVSLISMFGALYTIFLGYRHQSNQSRSPENHGEIDQHSTTPYNSDIWERSAASSNQSATNNESYLNHRKIIYWLTIADFLAVSAVLIKSVLWMVLFRGYILEIPTQDGSSVGNLLCAILATVIRFFYTATFFWTLCYAVEVYRKIVRKDERNYLYYYQIFTWGLSTALVSASAITLYNPGLKRWVPNIIECFFVYTDAQDFKLVLWMVMGLVNPLQALLNAFVYRTDTHLVPVRRYRRVPFSDGEENSIIS</sequence>
<keyword evidence="1" id="KW-0472">Membrane</keyword>
<dbReference type="PANTHER" id="PTHR15177">
    <property type="entry name" value="G-PROTEIN COUPLED RECEPTOR 143"/>
    <property type="match status" value="1"/>
</dbReference>
<proteinExistence type="predicted"/>
<dbReference type="RefSeq" id="XP_002115744.1">
    <property type="nucleotide sequence ID" value="XM_002115708.1"/>
</dbReference>
<dbReference type="GO" id="GO:0072544">
    <property type="term" value="F:L-DOPA binding"/>
    <property type="evidence" value="ECO:0007669"/>
    <property type="project" value="InterPro"/>
</dbReference>
<feature type="transmembrane region" description="Helical" evidence="1">
    <location>
        <begin position="27"/>
        <end position="52"/>
    </location>
</feature>
<gene>
    <name evidence="2" type="ORF">TRIADDRAFT_59750</name>
</gene>
<reference evidence="2 3" key="1">
    <citation type="journal article" date="2008" name="Nature">
        <title>The Trichoplax genome and the nature of placozoans.</title>
        <authorList>
            <person name="Srivastava M."/>
            <person name="Begovic E."/>
            <person name="Chapman J."/>
            <person name="Putnam N.H."/>
            <person name="Hellsten U."/>
            <person name="Kawashima T."/>
            <person name="Kuo A."/>
            <person name="Mitros T."/>
            <person name="Salamov A."/>
            <person name="Carpenter M.L."/>
            <person name="Signorovitch A.Y."/>
            <person name="Moreno M.A."/>
            <person name="Kamm K."/>
            <person name="Grimwood J."/>
            <person name="Schmutz J."/>
            <person name="Shapiro H."/>
            <person name="Grigoriev I.V."/>
            <person name="Buss L.W."/>
            <person name="Schierwater B."/>
            <person name="Dellaporta S.L."/>
            <person name="Rokhsar D.S."/>
        </authorList>
    </citation>
    <scope>NUCLEOTIDE SEQUENCE [LARGE SCALE GENOMIC DNA]</scope>
    <source>
        <strain evidence="2 3">Grell-BS-1999</strain>
    </source>
</reference>
<dbReference type="GO" id="GO:0072545">
    <property type="term" value="F:L-tyrosine binding"/>
    <property type="evidence" value="ECO:0007669"/>
    <property type="project" value="InterPro"/>
</dbReference>